<dbReference type="CDD" id="cd03216">
    <property type="entry name" value="ABC_Carb_Monos_I"/>
    <property type="match status" value="1"/>
</dbReference>
<sequence length="347" mass="38129">MSANRLEMHNISLAFSGFQALNKVDFTLHGGSVHALTGANGAGKSTLMAVLCGTHAHYEGEVTINNLPVTIRSPRDAKQLGIHLVQQEVDVALVPGLSIAENIMLDRLAEPGMTFRWSRVRQLAHEALAQLDVALDVRRSIDSCTLAEKQQILLARALSHHCRFLILDEPTAPLDQHESERLFAVVRRLQHQGIGVVFISHRIHELKAICDTLTVLRDGRLIESGPMGPLSGEQIVEKMLGHELSDVFPPPRPPHGEEVLLQVDGLHDEALLQDISLRLRKGENSWYRRAGRRGQNRTVQSAVRRQQKPGAAWRAERPAVATARSSRLGGARPGAGPGGATQRGHFH</sequence>
<feature type="domain" description="ABC transporter" evidence="6">
    <location>
        <begin position="6"/>
        <end position="243"/>
    </location>
</feature>
<dbReference type="EMBL" id="UGMD01000002">
    <property type="protein sequence ID" value="STV44007.1"/>
    <property type="molecule type" value="Genomic_DNA"/>
</dbReference>
<evidence type="ECO:0000313" key="8">
    <source>
        <dbReference type="Proteomes" id="UP000255192"/>
    </source>
</evidence>
<dbReference type="InterPro" id="IPR027417">
    <property type="entry name" value="P-loop_NTPase"/>
</dbReference>
<dbReference type="SMART" id="SM00382">
    <property type="entry name" value="AAA"/>
    <property type="match status" value="1"/>
</dbReference>
<dbReference type="InterPro" id="IPR003593">
    <property type="entry name" value="AAA+_ATPase"/>
</dbReference>
<evidence type="ECO:0000256" key="2">
    <source>
        <dbReference type="ARBA" id="ARBA00022737"/>
    </source>
</evidence>
<name>A0A378BLZ3_KLEPN</name>
<dbReference type="Gene3D" id="3.40.50.300">
    <property type="entry name" value="P-loop containing nucleotide triphosphate hydrolases"/>
    <property type="match status" value="1"/>
</dbReference>
<feature type="region of interest" description="Disordered" evidence="5">
    <location>
        <begin position="290"/>
        <end position="347"/>
    </location>
</feature>
<evidence type="ECO:0000256" key="1">
    <source>
        <dbReference type="ARBA" id="ARBA00022448"/>
    </source>
</evidence>
<gene>
    <name evidence="7" type="primary">mglA_11</name>
    <name evidence="7" type="ORF">NCTC204_06861</name>
</gene>
<keyword evidence="2" id="KW-0677">Repeat</keyword>
<evidence type="ECO:0000256" key="4">
    <source>
        <dbReference type="ARBA" id="ARBA00022840"/>
    </source>
</evidence>
<evidence type="ECO:0000313" key="7">
    <source>
        <dbReference type="EMBL" id="STV44007.1"/>
    </source>
</evidence>
<feature type="compositionally biased region" description="Gly residues" evidence="5">
    <location>
        <begin position="331"/>
        <end position="341"/>
    </location>
</feature>
<dbReference type="Pfam" id="PF00005">
    <property type="entry name" value="ABC_tran"/>
    <property type="match status" value="1"/>
</dbReference>
<dbReference type="SUPFAM" id="SSF52540">
    <property type="entry name" value="P-loop containing nucleoside triphosphate hydrolases"/>
    <property type="match status" value="1"/>
</dbReference>
<dbReference type="GO" id="GO:0005524">
    <property type="term" value="F:ATP binding"/>
    <property type="evidence" value="ECO:0007669"/>
    <property type="project" value="UniProtKB-KW"/>
</dbReference>
<dbReference type="PANTHER" id="PTHR43790">
    <property type="entry name" value="CARBOHYDRATE TRANSPORT ATP-BINDING PROTEIN MG119-RELATED"/>
    <property type="match status" value="1"/>
</dbReference>
<keyword evidence="4" id="KW-0067">ATP-binding</keyword>
<dbReference type="PANTHER" id="PTHR43790:SF9">
    <property type="entry name" value="GALACTOFURANOSE TRANSPORTER ATP-BINDING PROTEIN YTFR"/>
    <property type="match status" value="1"/>
</dbReference>
<proteinExistence type="predicted"/>
<evidence type="ECO:0000256" key="3">
    <source>
        <dbReference type="ARBA" id="ARBA00022741"/>
    </source>
</evidence>
<keyword evidence="1" id="KW-0813">Transport</keyword>
<reference evidence="7 8" key="1">
    <citation type="submission" date="2018-06" db="EMBL/GenBank/DDBJ databases">
        <authorList>
            <consortium name="Pathogen Informatics"/>
            <person name="Doyle S."/>
        </authorList>
    </citation>
    <scope>NUCLEOTIDE SEQUENCE [LARGE SCALE GENOMIC DNA]</scope>
    <source>
        <strain evidence="7 8">NCTC204</strain>
    </source>
</reference>
<dbReference type="InterPro" id="IPR003439">
    <property type="entry name" value="ABC_transporter-like_ATP-bd"/>
</dbReference>
<keyword evidence="7" id="KW-0378">Hydrolase</keyword>
<keyword evidence="3" id="KW-0547">Nucleotide-binding</keyword>
<organism evidence="7 8">
    <name type="scientific">Klebsiella pneumoniae</name>
    <dbReference type="NCBI Taxonomy" id="573"/>
    <lineage>
        <taxon>Bacteria</taxon>
        <taxon>Pseudomonadati</taxon>
        <taxon>Pseudomonadota</taxon>
        <taxon>Gammaproteobacteria</taxon>
        <taxon>Enterobacterales</taxon>
        <taxon>Enterobacteriaceae</taxon>
        <taxon>Klebsiella/Raoultella group</taxon>
        <taxon>Klebsiella</taxon>
        <taxon>Klebsiella pneumoniae complex</taxon>
    </lineage>
</organism>
<evidence type="ECO:0000256" key="5">
    <source>
        <dbReference type="SAM" id="MobiDB-lite"/>
    </source>
</evidence>
<evidence type="ECO:0000259" key="6">
    <source>
        <dbReference type="PROSITE" id="PS50893"/>
    </source>
</evidence>
<accession>A0A378BLZ3</accession>
<dbReference type="InterPro" id="IPR050107">
    <property type="entry name" value="ABC_carbohydrate_import_ATPase"/>
</dbReference>
<dbReference type="EC" id="3.6.3.17" evidence="7"/>
<dbReference type="GO" id="GO:0016887">
    <property type="term" value="F:ATP hydrolysis activity"/>
    <property type="evidence" value="ECO:0007669"/>
    <property type="project" value="InterPro"/>
</dbReference>
<dbReference type="AlphaFoldDB" id="A0A378BLZ3"/>
<protein>
    <submittedName>
        <fullName evidence="7">Putative ABC transport system ATPase component</fullName>
        <ecNumber evidence="7">3.6.3.17</ecNumber>
    </submittedName>
</protein>
<dbReference type="Proteomes" id="UP000255192">
    <property type="component" value="Unassembled WGS sequence"/>
</dbReference>
<dbReference type="PROSITE" id="PS50893">
    <property type="entry name" value="ABC_TRANSPORTER_2"/>
    <property type="match status" value="1"/>
</dbReference>